<feature type="region of interest" description="Disordered" evidence="1">
    <location>
        <begin position="67"/>
        <end position="89"/>
    </location>
</feature>
<dbReference type="Proteomes" id="UP000736787">
    <property type="component" value="Unassembled WGS sequence"/>
</dbReference>
<protein>
    <submittedName>
        <fullName evidence="2">Uncharacterized protein</fullName>
    </submittedName>
</protein>
<dbReference type="EMBL" id="RCMK01000281">
    <property type="protein sequence ID" value="KAG2938654.1"/>
    <property type="molecule type" value="Genomic_DNA"/>
</dbReference>
<dbReference type="AlphaFoldDB" id="A0A8T0Z5Q9"/>
<name>A0A8T0Z5Q9_9STRA</name>
<proteinExistence type="predicted"/>
<reference evidence="2" key="1">
    <citation type="submission" date="2018-10" db="EMBL/GenBank/DDBJ databases">
        <title>Effector identification in a new, highly contiguous assembly of the strawberry crown rot pathogen Phytophthora cactorum.</title>
        <authorList>
            <person name="Armitage A.D."/>
            <person name="Nellist C.F."/>
            <person name="Bates H."/>
            <person name="Vickerstaff R.J."/>
            <person name="Harrison R.J."/>
        </authorList>
    </citation>
    <scope>NUCLEOTIDE SEQUENCE</scope>
    <source>
        <strain evidence="2">15-7</strain>
        <strain evidence="3">4040</strain>
    </source>
</reference>
<comment type="caution">
    <text evidence="2">The sequence shown here is derived from an EMBL/GenBank/DDBJ whole genome shotgun (WGS) entry which is preliminary data.</text>
</comment>
<organism evidence="2 4">
    <name type="scientific">Phytophthora cactorum</name>
    <dbReference type="NCBI Taxonomy" id="29920"/>
    <lineage>
        <taxon>Eukaryota</taxon>
        <taxon>Sar</taxon>
        <taxon>Stramenopiles</taxon>
        <taxon>Oomycota</taxon>
        <taxon>Peronosporomycetes</taxon>
        <taxon>Peronosporales</taxon>
        <taxon>Peronosporaceae</taxon>
        <taxon>Phytophthora</taxon>
    </lineage>
</organism>
<feature type="compositionally biased region" description="Acidic residues" evidence="1">
    <location>
        <begin position="72"/>
        <end position="82"/>
    </location>
</feature>
<evidence type="ECO:0000313" key="3">
    <source>
        <dbReference type="EMBL" id="KAG2938654.1"/>
    </source>
</evidence>
<evidence type="ECO:0000313" key="2">
    <source>
        <dbReference type="EMBL" id="KAG2857208.1"/>
    </source>
</evidence>
<evidence type="ECO:0000256" key="1">
    <source>
        <dbReference type="SAM" id="MobiDB-lite"/>
    </source>
</evidence>
<accession>A0A8T0Z5Q9</accession>
<gene>
    <name evidence="2" type="ORF">PC113_g10883</name>
    <name evidence="3" type="ORF">PC117_g11126</name>
</gene>
<dbReference type="Proteomes" id="UP000735874">
    <property type="component" value="Unassembled WGS sequence"/>
</dbReference>
<evidence type="ECO:0000313" key="4">
    <source>
        <dbReference type="Proteomes" id="UP000735874"/>
    </source>
</evidence>
<dbReference type="VEuPathDB" id="FungiDB:PC110_g21133"/>
<dbReference type="EMBL" id="RCMG01000299">
    <property type="protein sequence ID" value="KAG2857208.1"/>
    <property type="molecule type" value="Genomic_DNA"/>
</dbReference>
<sequence length="89" mass="9640">MPTLKPTENPVSSGKEFKALCVSAAKMDKMMKLSAILLPDAIDAIYASLAERKKRRPGLKDVREWLVGLPPADDEGSDDAEAGGEKHCE</sequence>